<reference evidence="3 4" key="1">
    <citation type="submission" date="2022-10" db="EMBL/GenBank/DDBJ databases">
        <title>Ruegeria sp. nov., isolated from ocean surface sediments.</title>
        <authorList>
            <person name="He W."/>
            <person name="Xue H.-P."/>
            <person name="Zhang D.-F."/>
        </authorList>
    </citation>
    <scope>NUCLEOTIDE SEQUENCE [LARGE SCALE GENOMIC DNA]</scope>
    <source>
        <strain evidence="3 4">XHP0148</strain>
    </source>
</reference>
<accession>A0ABT3ARU3</accession>
<dbReference type="PANTHER" id="PTHR13947:SF37">
    <property type="entry name" value="LD18367P"/>
    <property type="match status" value="1"/>
</dbReference>
<dbReference type="RefSeq" id="WP_263830966.1">
    <property type="nucleotide sequence ID" value="NZ_JAOWLB010000040.1"/>
</dbReference>
<dbReference type="InterPro" id="IPR050769">
    <property type="entry name" value="NAT_camello-type"/>
</dbReference>
<dbReference type="InterPro" id="IPR016181">
    <property type="entry name" value="Acyl_CoA_acyltransferase"/>
</dbReference>
<evidence type="ECO:0000313" key="3">
    <source>
        <dbReference type="EMBL" id="MCV2891378.1"/>
    </source>
</evidence>
<dbReference type="Proteomes" id="UP001320899">
    <property type="component" value="Unassembled WGS sequence"/>
</dbReference>
<dbReference type="Pfam" id="PF00583">
    <property type="entry name" value="Acetyltransf_1"/>
    <property type="match status" value="1"/>
</dbReference>
<evidence type="ECO:0000313" key="4">
    <source>
        <dbReference type="Proteomes" id="UP001320899"/>
    </source>
</evidence>
<dbReference type="InterPro" id="IPR000182">
    <property type="entry name" value="GNAT_dom"/>
</dbReference>
<organism evidence="3 4">
    <name type="scientific">Ruegeria aquimaris</name>
    <dbReference type="NCBI Taxonomy" id="2984333"/>
    <lineage>
        <taxon>Bacteria</taxon>
        <taxon>Pseudomonadati</taxon>
        <taxon>Pseudomonadota</taxon>
        <taxon>Alphaproteobacteria</taxon>
        <taxon>Rhodobacterales</taxon>
        <taxon>Roseobacteraceae</taxon>
        <taxon>Ruegeria</taxon>
    </lineage>
</organism>
<proteinExistence type="predicted"/>
<dbReference type="GO" id="GO:0016746">
    <property type="term" value="F:acyltransferase activity"/>
    <property type="evidence" value="ECO:0007669"/>
    <property type="project" value="UniProtKB-KW"/>
</dbReference>
<dbReference type="EMBL" id="JAOWLB010000040">
    <property type="protein sequence ID" value="MCV2891378.1"/>
    <property type="molecule type" value="Genomic_DNA"/>
</dbReference>
<dbReference type="Gene3D" id="3.40.630.30">
    <property type="match status" value="1"/>
</dbReference>
<feature type="domain" description="N-acetyltransferase" evidence="2">
    <location>
        <begin position="4"/>
        <end position="160"/>
    </location>
</feature>
<keyword evidence="3" id="KW-0012">Acyltransferase</keyword>
<protein>
    <submittedName>
        <fullName evidence="3">GNAT family N-acetyltransferase</fullName>
        <ecNumber evidence="3">2.3.1.-</ecNumber>
    </submittedName>
</protein>
<dbReference type="PROSITE" id="PS51186">
    <property type="entry name" value="GNAT"/>
    <property type="match status" value="1"/>
</dbReference>
<dbReference type="PANTHER" id="PTHR13947">
    <property type="entry name" value="GNAT FAMILY N-ACETYLTRANSFERASE"/>
    <property type="match status" value="1"/>
</dbReference>
<gene>
    <name evidence="3" type="ORF">OE747_23985</name>
</gene>
<evidence type="ECO:0000259" key="2">
    <source>
        <dbReference type="PROSITE" id="PS51186"/>
    </source>
</evidence>
<evidence type="ECO:0000256" key="1">
    <source>
        <dbReference type="ARBA" id="ARBA00022679"/>
    </source>
</evidence>
<name>A0ABT3ARU3_9RHOB</name>
<sequence length="160" mass="17987">MDSVTLRPFRADDTLWLVERHGTLYAEAEGFDDSFAPLVAEILGAFIADHDPTCERGWIAEEAGQRLGSIFCVRLDETTAKLRLFLLVPEARGRGLGRRLLDTCMGFARDKGYTQMQLWTHESHRAACALYAATGWQLTDSKPVHSFGVDLVEQTWKITL</sequence>
<dbReference type="SUPFAM" id="SSF55729">
    <property type="entry name" value="Acyl-CoA N-acyltransferases (Nat)"/>
    <property type="match status" value="1"/>
</dbReference>
<dbReference type="EC" id="2.3.1.-" evidence="3"/>
<comment type="caution">
    <text evidence="3">The sequence shown here is derived from an EMBL/GenBank/DDBJ whole genome shotgun (WGS) entry which is preliminary data.</text>
</comment>
<keyword evidence="1 3" id="KW-0808">Transferase</keyword>
<keyword evidence="4" id="KW-1185">Reference proteome</keyword>